<feature type="transmembrane region" description="Helical" evidence="1">
    <location>
        <begin position="20"/>
        <end position="40"/>
    </location>
</feature>
<dbReference type="PIRSF" id="PIRSF021383">
    <property type="entry name" value="YunB"/>
    <property type="match status" value="1"/>
</dbReference>
<keyword evidence="1" id="KW-0812">Transmembrane</keyword>
<organism evidence="2 3">
    <name type="scientific">Bacillus seohaeanensis</name>
    <dbReference type="NCBI Taxonomy" id="284580"/>
    <lineage>
        <taxon>Bacteria</taxon>
        <taxon>Bacillati</taxon>
        <taxon>Bacillota</taxon>
        <taxon>Bacilli</taxon>
        <taxon>Bacillales</taxon>
        <taxon>Bacillaceae</taxon>
        <taxon>Bacillus</taxon>
    </lineage>
</organism>
<comment type="caution">
    <text evidence="2">The sequence shown here is derived from an EMBL/GenBank/DDBJ whole genome shotgun (WGS) entry which is preliminary data.</text>
</comment>
<keyword evidence="1" id="KW-0472">Membrane</keyword>
<evidence type="ECO:0000313" key="3">
    <source>
        <dbReference type="Proteomes" id="UP001597506"/>
    </source>
</evidence>
<dbReference type="NCBIfam" id="TIGR02832">
    <property type="entry name" value="spo_yunB"/>
    <property type="match status" value="1"/>
</dbReference>
<name>A0ABW5RPI3_9BACI</name>
<evidence type="ECO:0000256" key="1">
    <source>
        <dbReference type="SAM" id="Phobius"/>
    </source>
</evidence>
<sequence>MPKFKTYKPPRGRGPLPLQYVFIITFIFFTLSTAGGLWMVNRGITPTLIAYAESKSREIANLVLTNAVNKRIANVMDVNEIIYTDDAGNYQYNAEIISRVMSEIHNAAQVNLNEAEDGNIKELEFLTDVEIDQEGTKGDEGIVYTVPLGQATDNVLLANLGPQVPIRFHVVGNVSANLKDETVPWGINNAMVNIYVQLEVKVQTIIPFATKETTVKQDVLIAKGNIKGDVPEFFNNGGETSPSIEVPTN</sequence>
<proteinExistence type="predicted"/>
<dbReference type="RefSeq" id="WP_377933441.1">
    <property type="nucleotide sequence ID" value="NZ_JBHUMF010000013.1"/>
</dbReference>
<dbReference type="Pfam" id="PF09560">
    <property type="entry name" value="Spore_YunB"/>
    <property type="match status" value="1"/>
</dbReference>
<dbReference type="EMBL" id="JBHUMF010000013">
    <property type="protein sequence ID" value="MFD2680200.1"/>
    <property type="molecule type" value="Genomic_DNA"/>
</dbReference>
<gene>
    <name evidence="2" type="primary">yunB</name>
    <name evidence="2" type="ORF">ACFSUL_05475</name>
</gene>
<accession>A0ABW5RPI3</accession>
<dbReference type="Proteomes" id="UP001597506">
    <property type="component" value="Unassembled WGS sequence"/>
</dbReference>
<protein>
    <submittedName>
        <fullName evidence="2">Sporulation protein YunB</fullName>
    </submittedName>
</protein>
<keyword evidence="3" id="KW-1185">Reference proteome</keyword>
<reference evidence="3" key="1">
    <citation type="journal article" date="2019" name="Int. J. Syst. Evol. Microbiol.">
        <title>The Global Catalogue of Microorganisms (GCM) 10K type strain sequencing project: providing services to taxonomists for standard genome sequencing and annotation.</title>
        <authorList>
            <consortium name="The Broad Institute Genomics Platform"/>
            <consortium name="The Broad Institute Genome Sequencing Center for Infectious Disease"/>
            <person name="Wu L."/>
            <person name="Ma J."/>
        </authorList>
    </citation>
    <scope>NUCLEOTIDE SEQUENCE [LARGE SCALE GENOMIC DNA]</scope>
    <source>
        <strain evidence="3">KCTC 3913</strain>
    </source>
</reference>
<evidence type="ECO:0000313" key="2">
    <source>
        <dbReference type="EMBL" id="MFD2680200.1"/>
    </source>
</evidence>
<keyword evidence="1" id="KW-1133">Transmembrane helix</keyword>
<dbReference type="InterPro" id="IPR014197">
    <property type="entry name" value="Sporulation_prot_YunB"/>
</dbReference>